<evidence type="ECO:0000313" key="2">
    <source>
        <dbReference type="EMBL" id="BBO71767.1"/>
    </source>
</evidence>
<proteinExistence type="predicted"/>
<accession>A0A5K7Z576</accession>
<organism evidence="2 3">
    <name type="scientific">Desulfosarcina alkanivorans</name>
    <dbReference type="NCBI Taxonomy" id="571177"/>
    <lineage>
        <taxon>Bacteria</taxon>
        <taxon>Pseudomonadati</taxon>
        <taxon>Thermodesulfobacteriota</taxon>
        <taxon>Desulfobacteria</taxon>
        <taxon>Desulfobacterales</taxon>
        <taxon>Desulfosarcinaceae</taxon>
        <taxon>Desulfosarcina</taxon>
    </lineage>
</organism>
<evidence type="ECO:0000313" key="3">
    <source>
        <dbReference type="Proteomes" id="UP000427906"/>
    </source>
</evidence>
<reference evidence="2 3" key="1">
    <citation type="submission" date="2019-11" db="EMBL/GenBank/DDBJ databases">
        <title>Comparative genomics of hydrocarbon-degrading Desulfosarcina strains.</title>
        <authorList>
            <person name="Watanabe M."/>
            <person name="Kojima H."/>
            <person name="Fukui M."/>
        </authorList>
    </citation>
    <scope>NUCLEOTIDE SEQUENCE [LARGE SCALE GENOMIC DNA]</scope>
    <source>
        <strain evidence="2 3">PL12</strain>
    </source>
</reference>
<dbReference type="KEGG" id="dalk:DSCA_56970"/>
<keyword evidence="3" id="KW-1185">Reference proteome</keyword>
<dbReference type="AlphaFoldDB" id="A0A5K7Z576"/>
<dbReference type="Proteomes" id="UP000427906">
    <property type="component" value="Chromosome"/>
</dbReference>
<keyword evidence="1" id="KW-0812">Transmembrane</keyword>
<gene>
    <name evidence="2" type="ORF">DSCA_56970</name>
</gene>
<sequence length="53" mass="5482">MDPLYIKLAIGGLVLLGSIGLFFGIGLAMAAHKFAVEVNPKVEAVKEVLAGAQ</sequence>
<protein>
    <submittedName>
        <fullName evidence="2">Uncharacterized protein</fullName>
    </submittedName>
</protein>
<evidence type="ECO:0000256" key="1">
    <source>
        <dbReference type="SAM" id="Phobius"/>
    </source>
</evidence>
<keyword evidence="1" id="KW-0472">Membrane</keyword>
<name>A0A5K7Z576_9BACT</name>
<keyword evidence="1" id="KW-1133">Transmembrane helix</keyword>
<feature type="transmembrane region" description="Helical" evidence="1">
    <location>
        <begin position="6"/>
        <end position="31"/>
    </location>
</feature>
<dbReference type="EMBL" id="AP021874">
    <property type="protein sequence ID" value="BBO71767.1"/>
    <property type="molecule type" value="Genomic_DNA"/>
</dbReference>